<protein>
    <recommendedName>
        <fullName evidence="3">PD(D/E)XK endonuclease domain-containing protein</fullName>
    </recommendedName>
</protein>
<name>A0ABS8NC32_9BACT</name>
<evidence type="ECO:0000313" key="1">
    <source>
        <dbReference type="EMBL" id="MCC9641121.1"/>
    </source>
</evidence>
<evidence type="ECO:0008006" key="3">
    <source>
        <dbReference type="Google" id="ProtNLM"/>
    </source>
</evidence>
<dbReference type="Proteomes" id="UP001430306">
    <property type="component" value="Unassembled WGS sequence"/>
</dbReference>
<evidence type="ECO:0000313" key="2">
    <source>
        <dbReference type="Proteomes" id="UP001430306"/>
    </source>
</evidence>
<gene>
    <name evidence="1" type="ORF">LOC71_02470</name>
</gene>
<accession>A0ABS8NC32</accession>
<reference evidence="1" key="1">
    <citation type="submission" date="2021-11" db="EMBL/GenBank/DDBJ databases">
        <title>Genome sequence.</title>
        <authorList>
            <person name="Sun Q."/>
        </authorList>
    </citation>
    <scope>NUCLEOTIDE SEQUENCE</scope>
    <source>
        <strain evidence="1">JC740</strain>
    </source>
</reference>
<keyword evidence="2" id="KW-1185">Reference proteome</keyword>
<dbReference type="EMBL" id="JAJKFW010000004">
    <property type="protein sequence ID" value="MCC9641121.1"/>
    <property type="molecule type" value="Genomic_DNA"/>
</dbReference>
<comment type="caution">
    <text evidence="1">The sequence shown here is derived from an EMBL/GenBank/DDBJ whole genome shotgun (WGS) entry which is preliminary data.</text>
</comment>
<dbReference type="InterPro" id="IPR011856">
    <property type="entry name" value="tRNA_endonuc-like_dom_sf"/>
</dbReference>
<organism evidence="1 2">
    <name type="scientific">Rhodopirellula halodulae</name>
    <dbReference type="NCBI Taxonomy" id="2894198"/>
    <lineage>
        <taxon>Bacteria</taxon>
        <taxon>Pseudomonadati</taxon>
        <taxon>Planctomycetota</taxon>
        <taxon>Planctomycetia</taxon>
        <taxon>Pirellulales</taxon>
        <taxon>Pirellulaceae</taxon>
        <taxon>Rhodopirellula</taxon>
    </lineage>
</organism>
<sequence>MESILPSREIVNSVPRRITKTQSGTHQALKNTSYESLIASWLMQDGWQVFLPVLDHGHKTDLLISDGPQFFRIQVKSFLNRGKSQQIQNSWAPNKIDYVVFFARNGGWGVIVPAFEERQRKLKHEEHRRFQPSRRDFLKQFHLI</sequence>
<proteinExistence type="predicted"/>
<dbReference type="Gene3D" id="3.40.1350.10">
    <property type="match status" value="1"/>
</dbReference>